<dbReference type="Proteomes" id="UP000024635">
    <property type="component" value="Unassembled WGS sequence"/>
</dbReference>
<keyword evidence="1" id="KW-0812">Transmembrane</keyword>
<reference evidence="3" key="1">
    <citation type="journal article" date="2015" name="Nat. Genet.">
        <title>The genome and transcriptome of the zoonotic hookworm Ancylostoma ceylanicum identify infection-specific gene families.</title>
        <authorList>
            <person name="Schwarz E.M."/>
            <person name="Hu Y."/>
            <person name="Antoshechkin I."/>
            <person name="Miller M.M."/>
            <person name="Sternberg P.W."/>
            <person name="Aroian R.V."/>
        </authorList>
    </citation>
    <scope>NUCLEOTIDE SEQUENCE</scope>
    <source>
        <strain evidence="3">HY135</strain>
    </source>
</reference>
<keyword evidence="1" id="KW-0472">Membrane</keyword>
<evidence type="ECO:0000313" key="3">
    <source>
        <dbReference type="Proteomes" id="UP000024635"/>
    </source>
</evidence>
<feature type="transmembrane region" description="Helical" evidence="1">
    <location>
        <begin position="84"/>
        <end position="101"/>
    </location>
</feature>
<evidence type="ECO:0000313" key="2">
    <source>
        <dbReference type="EMBL" id="EYC43513.1"/>
    </source>
</evidence>
<organism evidence="2 3">
    <name type="scientific">Ancylostoma ceylanicum</name>
    <dbReference type="NCBI Taxonomy" id="53326"/>
    <lineage>
        <taxon>Eukaryota</taxon>
        <taxon>Metazoa</taxon>
        <taxon>Ecdysozoa</taxon>
        <taxon>Nematoda</taxon>
        <taxon>Chromadorea</taxon>
        <taxon>Rhabditida</taxon>
        <taxon>Rhabditina</taxon>
        <taxon>Rhabditomorpha</taxon>
        <taxon>Strongyloidea</taxon>
        <taxon>Ancylostomatidae</taxon>
        <taxon>Ancylostomatinae</taxon>
        <taxon>Ancylostoma</taxon>
    </lineage>
</organism>
<protein>
    <submittedName>
        <fullName evidence="2">Uncharacterized protein</fullName>
    </submittedName>
</protein>
<gene>
    <name evidence="2" type="primary">Acey_s0491.g2400</name>
    <name evidence="2" type="ORF">Y032_0491g2400</name>
</gene>
<sequence length="122" mass="14207">MKSINRYSRPKWLSYSYPARWRSLADTPLPVLGLKWKKIDEVNKSLPSPKMVVIFVLSALENPRRHVLAYPPTKMEKIHEVNKSIIWCKMVVIFMFSVLTNPSRHVFATLWANTSSVYFKPG</sequence>
<dbReference type="AlphaFoldDB" id="A0A016WWX9"/>
<proteinExistence type="predicted"/>
<evidence type="ECO:0000256" key="1">
    <source>
        <dbReference type="SAM" id="Phobius"/>
    </source>
</evidence>
<keyword evidence="1" id="KW-1133">Transmembrane helix</keyword>
<accession>A0A016WWX9</accession>
<name>A0A016WWX9_9BILA</name>
<comment type="caution">
    <text evidence="2">The sequence shown here is derived from an EMBL/GenBank/DDBJ whole genome shotgun (WGS) entry which is preliminary data.</text>
</comment>
<dbReference type="EMBL" id="JARK01000091">
    <property type="protein sequence ID" value="EYC43513.1"/>
    <property type="molecule type" value="Genomic_DNA"/>
</dbReference>
<keyword evidence="3" id="KW-1185">Reference proteome</keyword>